<dbReference type="InterPro" id="IPR050109">
    <property type="entry name" value="HTH-type_TetR-like_transc_reg"/>
</dbReference>
<evidence type="ECO:0000256" key="2">
    <source>
        <dbReference type="PROSITE-ProRule" id="PRU00335"/>
    </source>
</evidence>
<dbReference type="SUPFAM" id="SSF46689">
    <property type="entry name" value="Homeodomain-like"/>
    <property type="match status" value="1"/>
</dbReference>
<evidence type="ECO:0000313" key="4">
    <source>
        <dbReference type="EMBL" id="GGJ45589.1"/>
    </source>
</evidence>
<accession>A0ABQ2D5M6</accession>
<organism evidence="4 5">
    <name type="scientific">Deinococcus roseus</name>
    <dbReference type="NCBI Taxonomy" id="392414"/>
    <lineage>
        <taxon>Bacteria</taxon>
        <taxon>Thermotogati</taxon>
        <taxon>Deinococcota</taxon>
        <taxon>Deinococci</taxon>
        <taxon>Deinococcales</taxon>
        <taxon>Deinococcaceae</taxon>
        <taxon>Deinococcus</taxon>
    </lineage>
</organism>
<gene>
    <name evidence="4" type="ORF">GCM10008938_34910</name>
</gene>
<dbReference type="InterPro" id="IPR025722">
    <property type="entry name" value="TetR"/>
</dbReference>
<dbReference type="PANTHER" id="PTHR30055">
    <property type="entry name" value="HTH-TYPE TRANSCRIPTIONAL REGULATOR RUTR"/>
    <property type="match status" value="1"/>
</dbReference>
<dbReference type="EMBL" id="BMOD01000015">
    <property type="protein sequence ID" value="GGJ45589.1"/>
    <property type="molecule type" value="Genomic_DNA"/>
</dbReference>
<dbReference type="Gene3D" id="1.10.357.10">
    <property type="entry name" value="Tetracycline Repressor, domain 2"/>
    <property type="match status" value="1"/>
</dbReference>
<keyword evidence="5" id="KW-1185">Reference proteome</keyword>
<sequence>MSNQTRILSSARILFNEKGTHSVTTNHIAQHAGLSPGNLYYHFKNKEAIIRALFQELQQRWNEIYRLPAEPTLQDINEMLQRNYQMLWEYRFFYRETLSLLQQDAELEQQYRKVRNRGQQDFHDLCGFLIAKGIMNPLPPERISMLAEACWIITDFWPTHLELSGKTLSEATIQQGIHLMWMVLEPHLKGTA</sequence>
<dbReference type="InterPro" id="IPR001647">
    <property type="entry name" value="HTH_TetR"/>
</dbReference>
<name>A0ABQ2D5M6_9DEIO</name>
<dbReference type="PRINTS" id="PR00455">
    <property type="entry name" value="HTHTETR"/>
</dbReference>
<dbReference type="RefSeq" id="WP_189004755.1">
    <property type="nucleotide sequence ID" value="NZ_BMOD01000015.1"/>
</dbReference>
<feature type="domain" description="HTH tetR-type" evidence="3">
    <location>
        <begin position="1"/>
        <end position="61"/>
    </location>
</feature>
<dbReference type="Pfam" id="PF00440">
    <property type="entry name" value="TetR_N"/>
    <property type="match status" value="1"/>
</dbReference>
<dbReference type="PANTHER" id="PTHR30055:SF223">
    <property type="entry name" value="HTH-TYPE TRANSCRIPTIONAL REGULATOR UIDR"/>
    <property type="match status" value="1"/>
</dbReference>
<proteinExistence type="predicted"/>
<evidence type="ECO:0000313" key="5">
    <source>
        <dbReference type="Proteomes" id="UP000632222"/>
    </source>
</evidence>
<reference evidence="5" key="1">
    <citation type="journal article" date="2019" name="Int. J. Syst. Evol. Microbiol.">
        <title>The Global Catalogue of Microorganisms (GCM) 10K type strain sequencing project: providing services to taxonomists for standard genome sequencing and annotation.</title>
        <authorList>
            <consortium name="The Broad Institute Genomics Platform"/>
            <consortium name="The Broad Institute Genome Sequencing Center for Infectious Disease"/>
            <person name="Wu L."/>
            <person name="Ma J."/>
        </authorList>
    </citation>
    <scope>NUCLEOTIDE SEQUENCE [LARGE SCALE GENOMIC DNA]</scope>
    <source>
        <strain evidence="5">JCM 14370</strain>
    </source>
</reference>
<feature type="DNA-binding region" description="H-T-H motif" evidence="2">
    <location>
        <begin position="24"/>
        <end position="43"/>
    </location>
</feature>
<evidence type="ECO:0000256" key="1">
    <source>
        <dbReference type="ARBA" id="ARBA00023125"/>
    </source>
</evidence>
<dbReference type="PROSITE" id="PS50977">
    <property type="entry name" value="HTH_TETR_2"/>
    <property type="match status" value="1"/>
</dbReference>
<dbReference type="InterPro" id="IPR009057">
    <property type="entry name" value="Homeodomain-like_sf"/>
</dbReference>
<comment type="caution">
    <text evidence="4">The sequence shown here is derived from an EMBL/GenBank/DDBJ whole genome shotgun (WGS) entry which is preliminary data.</text>
</comment>
<dbReference type="Proteomes" id="UP000632222">
    <property type="component" value="Unassembled WGS sequence"/>
</dbReference>
<keyword evidence="1 2" id="KW-0238">DNA-binding</keyword>
<protein>
    <submittedName>
        <fullName evidence="4">TetR family transcriptional regulator</fullName>
    </submittedName>
</protein>
<dbReference type="Pfam" id="PF13972">
    <property type="entry name" value="TetR"/>
    <property type="match status" value="1"/>
</dbReference>
<evidence type="ECO:0000259" key="3">
    <source>
        <dbReference type="PROSITE" id="PS50977"/>
    </source>
</evidence>